<dbReference type="EMBL" id="BRPK01000013">
    <property type="protein sequence ID" value="GLB43120.1"/>
    <property type="molecule type" value="Genomic_DNA"/>
</dbReference>
<feature type="transmembrane region" description="Helical" evidence="1">
    <location>
        <begin position="50"/>
        <end position="67"/>
    </location>
</feature>
<name>A0A9P3UT19_LYOSH</name>
<proteinExistence type="predicted"/>
<evidence type="ECO:0000256" key="1">
    <source>
        <dbReference type="SAM" id="Phobius"/>
    </source>
</evidence>
<keyword evidence="1" id="KW-0472">Membrane</keyword>
<comment type="caution">
    <text evidence="3">The sequence shown here is derived from an EMBL/GenBank/DDBJ whole genome shotgun (WGS) entry which is preliminary data.</text>
</comment>
<accession>A0A9P3UT19</accession>
<feature type="transmembrane region" description="Helical" evidence="1">
    <location>
        <begin position="193"/>
        <end position="215"/>
    </location>
</feature>
<dbReference type="PANTHER" id="PTHR40465:SF1">
    <property type="entry name" value="DUF6534 DOMAIN-CONTAINING PROTEIN"/>
    <property type="match status" value="1"/>
</dbReference>
<dbReference type="InterPro" id="IPR045339">
    <property type="entry name" value="DUF6534"/>
</dbReference>
<feature type="transmembrane region" description="Helical" evidence="1">
    <location>
        <begin position="236"/>
        <end position="255"/>
    </location>
</feature>
<feature type="transmembrane region" description="Helical" evidence="1">
    <location>
        <begin position="126"/>
        <end position="143"/>
    </location>
</feature>
<protein>
    <recommendedName>
        <fullName evidence="2">DUF6534 domain-containing protein</fullName>
    </recommendedName>
</protein>
<feature type="transmembrane region" description="Helical" evidence="1">
    <location>
        <begin position="150"/>
        <end position="173"/>
    </location>
</feature>
<organism evidence="3 4">
    <name type="scientific">Lyophyllum shimeji</name>
    <name type="common">Hon-shimeji</name>
    <name type="synonym">Tricholoma shimeji</name>
    <dbReference type="NCBI Taxonomy" id="47721"/>
    <lineage>
        <taxon>Eukaryota</taxon>
        <taxon>Fungi</taxon>
        <taxon>Dikarya</taxon>
        <taxon>Basidiomycota</taxon>
        <taxon>Agaricomycotina</taxon>
        <taxon>Agaricomycetes</taxon>
        <taxon>Agaricomycetidae</taxon>
        <taxon>Agaricales</taxon>
        <taxon>Tricholomatineae</taxon>
        <taxon>Lyophyllaceae</taxon>
        <taxon>Lyophyllum</taxon>
    </lineage>
</organism>
<evidence type="ECO:0000313" key="4">
    <source>
        <dbReference type="Proteomes" id="UP001063166"/>
    </source>
</evidence>
<dbReference type="Proteomes" id="UP001063166">
    <property type="component" value="Unassembled WGS sequence"/>
</dbReference>
<feature type="transmembrane region" description="Helical" evidence="1">
    <location>
        <begin position="79"/>
        <end position="100"/>
    </location>
</feature>
<evidence type="ECO:0000313" key="3">
    <source>
        <dbReference type="EMBL" id="GLB43120.1"/>
    </source>
</evidence>
<keyword evidence="1" id="KW-0812">Transmembrane</keyword>
<feature type="domain" description="DUF6534" evidence="2">
    <location>
        <begin position="201"/>
        <end position="287"/>
    </location>
</feature>
<sequence length="330" mass="37098">MYSALRLYLSTDGGDTSETEFKASNGDLYVIRHSTISLTLRAPWTLIGNLLNYGLMGVLVVQAYFYTLSFPKDRTSLKLLVYFVLFLELVQTVLSTYYAWDILVAGWGDVPHIAKPNWSVRTQPPMAGSVSFIVQLFFAWRIWALGAHRWMFLPIIGTILLASTASYITSFCFAIKPADKYPVDAAVYYEKSFIIWLPSNIICDVLITGTLVALLRSTRAEGSTFVRHVVHRAMRMALETGALTCGIAIAELVLYLHDWRTSYWCMLMVISGKIYSNSLLASLNSRADTFKQGEPVDVVAWRVDDPEASVLSRQTLSPRSTRIESTTQDK</sequence>
<dbReference type="Pfam" id="PF20152">
    <property type="entry name" value="DUF6534"/>
    <property type="match status" value="1"/>
</dbReference>
<evidence type="ECO:0000259" key="2">
    <source>
        <dbReference type="Pfam" id="PF20152"/>
    </source>
</evidence>
<dbReference type="AlphaFoldDB" id="A0A9P3UT19"/>
<dbReference type="PANTHER" id="PTHR40465">
    <property type="entry name" value="CHROMOSOME 1, WHOLE GENOME SHOTGUN SEQUENCE"/>
    <property type="match status" value="1"/>
</dbReference>
<keyword evidence="4" id="KW-1185">Reference proteome</keyword>
<reference evidence="3" key="1">
    <citation type="submission" date="2022-07" db="EMBL/GenBank/DDBJ databases">
        <title>The genome of Lyophyllum shimeji provides insight into the initial evolution of ectomycorrhizal fungal genome.</title>
        <authorList>
            <person name="Kobayashi Y."/>
            <person name="Shibata T."/>
            <person name="Hirakawa H."/>
            <person name="Shigenobu S."/>
            <person name="Nishiyama T."/>
            <person name="Yamada A."/>
            <person name="Hasebe M."/>
            <person name="Kawaguchi M."/>
        </authorList>
    </citation>
    <scope>NUCLEOTIDE SEQUENCE</scope>
    <source>
        <strain evidence="3">AT787</strain>
    </source>
</reference>
<dbReference type="OrthoDB" id="3262409at2759"/>
<keyword evidence="1" id="KW-1133">Transmembrane helix</keyword>
<gene>
    <name evidence="3" type="ORF">LshimejAT787_1300210</name>
</gene>